<name>A0A327KAI1_9BRAD</name>
<evidence type="ECO:0000313" key="3">
    <source>
        <dbReference type="Proteomes" id="UP000248863"/>
    </source>
</evidence>
<reference evidence="2 3" key="1">
    <citation type="submission" date="2017-07" db="EMBL/GenBank/DDBJ databases">
        <title>Draft Genome Sequences of Select Purple Nonsulfur Bacteria.</title>
        <authorList>
            <person name="Lasarre B."/>
            <person name="Mckinlay J.B."/>
        </authorList>
    </citation>
    <scope>NUCLEOTIDE SEQUENCE [LARGE SCALE GENOMIC DNA]</scope>
    <source>
        <strain evidence="2 3">DSM 11907</strain>
    </source>
</reference>
<dbReference type="Proteomes" id="UP000248863">
    <property type="component" value="Unassembled WGS sequence"/>
</dbReference>
<gene>
    <name evidence="2" type="ORF">CH338_18695</name>
</gene>
<comment type="caution">
    <text evidence="2">The sequence shown here is derived from an EMBL/GenBank/DDBJ whole genome shotgun (WGS) entry which is preliminary data.</text>
</comment>
<dbReference type="OrthoDB" id="8237980at2"/>
<sequence length="102" mass="11296">MRKGLIAALLMLPFAAVPSTAGILDVPPFQGNDTGGIIAWSPAIAHTYRDIAAAHCATWYKAARITSVHRRYGDYVSFECHFPPGYDPRRWMVYGPPVRALH</sequence>
<keyword evidence="1" id="KW-0732">Signal</keyword>
<evidence type="ECO:0000313" key="2">
    <source>
        <dbReference type="EMBL" id="RAI35770.1"/>
    </source>
</evidence>
<proteinExistence type="predicted"/>
<protein>
    <submittedName>
        <fullName evidence="2">Uncharacterized protein</fullName>
    </submittedName>
</protein>
<feature type="signal peptide" evidence="1">
    <location>
        <begin position="1"/>
        <end position="21"/>
    </location>
</feature>
<accession>A0A327KAI1</accession>
<dbReference type="EMBL" id="NPEU01000246">
    <property type="protein sequence ID" value="RAI35770.1"/>
    <property type="molecule type" value="Genomic_DNA"/>
</dbReference>
<dbReference type="AlphaFoldDB" id="A0A327KAI1"/>
<keyword evidence="3" id="KW-1185">Reference proteome</keyword>
<dbReference type="RefSeq" id="WP_111358634.1">
    <property type="nucleotide sequence ID" value="NZ_NHSK01000158.1"/>
</dbReference>
<organism evidence="2 3">
    <name type="scientific">Rhodoplanes elegans</name>
    <dbReference type="NCBI Taxonomy" id="29408"/>
    <lineage>
        <taxon>Bacteria</taxon>
        <taxon>Pseudomonadati</taxon>
        <taxon>Pseudomonadota</taxon>
        <taxon>Alphaproteobacteria</taxon>
        <taxon>Hyphomicrobiales</taxon>
        <taxon>Nitrobacteraceae</taxon>
        <taxon>Rhodoplanes</taxon>
    </lineage>
</organism>
<evidence type="ECO:0000256" key="1">
    <source>
        <dbReference type="SAM" id="SignalP"/>
    </source>
</evidence>
<feature type="chain" id="PRO_5016359776" evidence="1">
    <location>
        <begin position="22"/>
        <end position="102"/>
    </location>
</feature>